<evidence type="ECO:0000256" key="6">
    <source>
        <dbReference type="ARBA" id="ARBA00022840"/>
    </source>
</evidence>
<comment type="similarity">
    <text evidence="2">Belongs to the ABC transporter superfamily.</text>
</comment>
<dbReference type="GO" id="GO:0005886">
    <property type="term" value="C:plasma membrane"/>
    <property type="evidence" value="ECO:0007669"/>
    <property type="project" value="UniProtKB-SubCell"/>
</dbReference>
<keyword evidence="10" id="KW-1185">Reference proteome</keyword>
<dbReference type="InterPro" id="IPR003593">
    <property type="entry name" value="AAA+_ATPase"/>
</dbReference>
<dbReference type="AlphaFoldDB" id="A0A6L5YEJ2"/>
<comment type="subcellular location">
    <subcellularLocation>
        <location evidence="1">Cell membrane</location>
        <topology evidence="1">Peripheral membrane protein</topology>
    </subcellularLocation>
</comment>
<evidence type="ECO:0000256" key="4">
    <source>
        <dbReference type="ARBA" id="ARBA00022475"/>
    </source>
</evidence>
<dbReference type="RefSeq" id="WP_154529527.1">
    <property type="nucleotide sequence ID" value="NZ_VUNH01000012.1"/>
</dbReference>
<evidence type="ECO:0000313" key="10">
    <source>
        <dbReference type="Proteomes" id="UP000473699"/>
    </source>
</evidence>
<dbReference type="SMART" id="SM00382">
    <property type="entry name" value="AAA"/>
    <property type="match status" value="1"/>
</dbReference>
<organism evidence="9 10">
    <name type="scientific">Pyramidobacter porci</name>
    <dbReference type="NCBI Taxonomy" id="2605789"/>
    <lineage>
        <taxon>Bacteria</taxon>
        <taxon>Thermotogati</taxon>
        <taxon>Synergistota</taxon>
        <taxon>Synergistia</taxon>
        <taxon>Synergistales</taxon>
        <taxon>Dethiosulfovibrionaceae</taxon>
        <taxon>Pyramidobacter</taxon>
    </lineage>
</organism>
<dbReference type="InterPro" id="IPR017871">
    <property type="entry name" value="ABC_transporter-like_CS"/>
</dbReference>
<keyword evidence="7" id="KW-0472">Membrane</keyword>
<gene>
    <name evidence="9" type="ORF">FYJ74_10455</name>
</gene>
<keyword evidence="3" id="KW-0813">Transport</keyword>
<dbReference type="Pfam" id="PF08352">
    <property type="entry name" value="oligo_HPY"/>
    <property type="match status" value="1"/>
</dbReference>
<dbReference type="FunFam" id="3.40.50.300:FF:000016">
    <property type="entry name" value="Oligopeptide ABC transporter ATP-binding component"/>
    <property type="match status" value="1"/>
</dbReference>
<evidence type="ECO:0000259" key="8">
    <source>
        <dbReference type="PROSITE" id="PS50893"/>
    </source>
</evidence>
<dbReference type="GO" id="GO:0005524">
    <property type="term" value="F:ATP binding"/>
    <property type="evidence" value="ECO:0007669"/>
    <property type="project" value="UniProtKB-KW"/>
</dbReference>
<dbReference type="SUPFAM" id="SSF52540">
    <property type="entry name" value="P-loop containing nucleoside triphosphate hydrolases"/>
    <property type="match status" value="1"/>
</dbReference>
<evidence type="ECO:0000256" key="7">
    <source>
        <dbReference type="ARBA" id="ARBA00023136"/>
    </source>
</evidence>
<dbReference type="GO" id="GO:0016887">
    <property type="term" value="F:ATP hydrolysis activity"/>
    <property type="evidence" value="ECO:0007669"/>
    <property type="project" value="InterPro"/>
</dbReference>
<sequence length="325" mass="35891">MTDDKTLLRVENLNAWFYTEEGIVKALENVSFSVARGEILGLVGETGCGKSVTSACIMRLIPSPPGKIIGGKILFEGEDLAQATPERMRQIRGKDIAMIFQDPMSSLNPVFTVGRQVEEAIRVHNPDMGAAQIHERAAEMFKKVNIPDPEKSMKRYPHQFSGGMKQRVMIAMALSCNPRMLIADEPTTALDVSIQAQILSLIKDLQKDFGSSIMLISHDLGVIATMAQKVAVMYAGSIIEYGSVRQIFEHPLHPYTQGLLGAIPRLDQAQEYLEVIPGALPNLLHLPEGCKFRARCLRATERCALARPAAVEAEEGHKVACYEYR</sequence>
<dbReference type="PANTHER" id="PTHR43297">
    <property type="entry name" value="OLIGOPEPTIDE TRANSPORT ATP-BINDING PROTEIN APPD"/>
    <property type="match status" value="1"/>
</dbReference>
<dbReference type="PANTHER" id="PTHR43297:SF2">
    <property type="entry name" value="DIPEPTIDE TRANSPORT ATP-BINDING PROTEIN DPPD"/>
    <property type="match status" value="1"/>
</dbReference>
<evidence type="ECO:0000256" key="5">
    <source>
        <dbReference type="ARBA" id="ARBA00022741"/>
    </source>
</evidence>
<dbReference type="InterPro" id="IPR050388">
    <property type="entry name" value="ABC_Ni/Peptide_Import"/>
</dbReference>
<dbReference type="InterPro" id="IPR003439">
    <property type="entry name" value="ABC_transporter-like_ATP-bd"/>
</dbReference>
<reference evidence="9 10" key="1">
    <citation type="submission" date="2019-08" db="EMBL/GenBank/DDBJ databases">
        <title>In-depth cultivation of the pig gut microbiome towards novel bacterial diversity and tailored functional studies.</title>
        <authorList>
            <person name="Wylensek D."/>
            <person name="Hitch T.C.A."/>
            <person name="Clavel T."/>
        </authorList>
    </citation>
    <scope>NUCLEOTIDE SEQUENCE [LARGE SCALE GENOMIC DNA]</scope>
    <source>
        <strain evidence="9 10">SM-530-WT-4B</strain>
    </source>
</reference>
<feature type="domain" description="ABC transporter" evidence="8">
    <location>
        <begin position="8"/>
        <end position="260"/>
    </location>
</feature>
<evidence type="ECO:0000256" key="3">
    <source>
        <dbReference type="ARBA" id="ARBA00022448"/>
    </source>
</evidence>
<dbReference type="EMBL" id="VUNH01000012">
    <property type="protein sequence ID" value="MST56448.1"/>
    <property type="molecule type" value="Genomic_DNA"/>
</dbReference>
<evidence type="ECO:0000256" key="1">
    <source>
        <dbReference type="ARBA" id="ARBA00004202"/>
    </source>
</evidence>
<dbReference type="PROSITE" id="PS00211">
    <property type="entry name" value="ABC_TRANSPORTER_1"/>
    <property type="match status" value="1"/>
</dbReference>
<dbReference type="PROSITE" id="PS50893">
    <property type="entry name" value="ABC_TRANSPORTER_2"/>
    <property type="match status" value="1"/>
</dbReference>
<dbReference type="NCBIfam" id="TIGR01727">
    <property type="entry name" value="oligo_HPY"/>
    <property type="match status" value="1"/>
</dbReference>
<proteinExistence type="inferred from homology"/>
<keyword evidence="6 9" id="KW-0067">ATP-binding</keyword>
<evidence type="ECO:0000313" key="9">
    <source>
        <dbReference type="EMBL" id="MST56448.1"/>
    </source>
</evidence>
<keyword evidence="4" id="KW-1003">Cell membrane</keyword>
<dbReference type="Gene3D" id="3.40.50.300">
    <property type="entry name" value="P-loop containing nucleotide triphosphate hydrolases"/>
    <property type="match status" value="1"/>
</dbReference>
<dbReference type="InterPro" id="IPR013563">
    <property type="entry name" value="Oligopep_ABC_C"/>
</dbReference>
<accession>A0A6L5YEJ2</accession>
<comment type="caution">
    <text evidence="9">The sequence shown here is derived from an EMBL/GenBank/DDBJ whole genome shotgun (WGS) entry which is preliminary data.</text>
</comment>
<name>A0A6L5YEJ2_9BACT</name>
<keyword evidence="5" id="KW-0547">Nucleotide-binding</keyword>
<dbReference type="Proteomes" id="UP000473699">
    <property type="component" value="Unassembled WGS sequence"/>
</dbReference>
<dbReference type="CDD" id="cd03257">
    <property type="entry name" value="ABC_NikE_OppD_transporters"/>
    <property type="match status" value="1"/>
</dbReference>
<dbReference type="GO" id="GO:0015833">
    <property type="term" value="P:peptide transport"/>
    <property type="evidence" value="ECO:0007669"/>
    <property type="project" value="InterPro"/>
</dbReference>
<evidence type="ECO:0000256" key="2">
    <source>
        <dbReference type="ARBA" id="ARBA00005417"/>
    </source>
</evidence>
<protein>
    <submittedName>
        <fullName evidence="9">ABC transporter ATP-binding protein</fullName>
    </submittedName>
</protein>
<dbReference type="Pfam" id="PF00005">
    <property type="entry name" value="ABC_tran"/>
    <property type="match status" value="1"/>
</dbReference>
<dbReference type="InterPro" id="IPR027417">
    <property type="entry name" value="P-loop_NTPase"/>
</dbReference>